<feature type="transmembrane region" description="Helical" evidence="1">
    <location>
        <begin position="51"/>
        <end position="68"/>
    </location>
</feature>
<dbReference type="AlphaFoldDB" id="A0A3S9SYT2"/>
<dbReference type="GO" id="GO:0080120">
    <property type="term" value="P:CAAX-box protein maturation"/>
    <property type="evidence" value="ECO:0007669"/>
    <property type="project" value="UniProtKB-ARBA"/>
</dbReference>
<organism evidence="3 4">
    <name type="scientific">Anoxybacter fermentans</name>
    <dbReference type="NCBI Taxonomy" id="1323375"/>
    <lineage>
        <taxon>Bacteria</taxon>
        <taxon>Bacillati</taxon>
        <taxon>Bacillota</taxon>
        <taxon>Clostridia</taxon>
        <taxon>Halanaerobiales</taxon>
        <taxon>Anoxybacter</taxon>
    </lineage>
</organism>
<evidence type="ECO:0000256" key="1">
    <source>
        <dbReference type="SAM" id="Phobius"/>
    </source>
</evidence>
<feature type="transmembrane region" description="Helical" evidence="1">
    <location>
        <begin position="210"/>
        <end position="226"/>
    </location>
</feature>
<feature type="transmembrane region" description="Helical" evidence="1">
    <location>
        <begin position="17"/>
        <end position="39"/>
    </location>
</feature>
<keyword evidence="4" id="KW-1185">Reference proteome</keyword>
<dbReference type="Pfam" id="PF02517">
    <property type="entry name" value="Rce1-like"/>
    <property type="match status" value="1"/>
</dbReference>
<feature type="transmembrane region" description="Helical" evidence="1">
    <location>
        <begin position="99"/>
        <end position="121"/>
    </location>
</feature>
<dbReference type="EMBL" id="CP016379">
    <property type="protein sequence ID" value="AZR73459.1"/>
    <property type="molecule type" value="Genomic_DNA"/>
</dbReference>
<reference evidence="3 4" key="1">
    <citation type="submission" date="2016-07" db="EMBL/GenBank/DDBJ databases">
        <title>Genome and transcriptome analysis of iron-reducing fermentative bacteria Anoxybacter fermentans.</title>
        <authorList>
            <person name="Zeng X."/>
            <person name="Shao Z."/>
        </authorList>
    </citation>
    <scope>NUCLEOTIDE SEQUENCE [LARGE SCALE GENOMIC DNA]</scope>
    <source>
        <strain evidence="3 4">DY22613</strain>
    </source>
</reference>
<dbReference type="OrthoDB" id="1902508at2"/>
<feature type="transmembrane region" description="Helical" evidence="1">
    <location>
        <begin position="232"/>
        <end position="252"/>
    </location>
</feature>
<dbReference type="InterPro" id="IPR003675">
    <property type="entry name" value="Rce1/LyrA-like_dom"/>
</dbReference>
<sequence>MRNAIIKRYNKNNFKKYFIYTIFLFTIFVLIYIISIVYTLSKQDFRFMNRAWTWTEYYISCFALIVIYKKFKDLSLRYIVLGILLSGISYLSFIQRTDICTAIIGTIVTFITFLGGSLLSGESNRIKSLLILQNYKSLFKSFLIGVIVAIPFALINYIYFRLTLGKAECMNIFSAGFLALEPAISEEIVFRFFTMNSLFYLLNGKVEKKYSIIISFFFGIIPHSLIHFPELWIYNIPGALFMLISTSLLFGLPMAFLQYKRNLETAITFHWFIDFIRFFGGY</sequence>
<evidence type="ECO:0000313" key="3">
    <source>
        <dbReference type="EMBL" id="AZR73459.1"/>
    </source>
</evidence>
<accession>A0A3S9SYT2</accession>
<keyword evidence="1" id="KW-0472">Membrane</keyword>
<feature type="transmembrane region" description="Helical" evidence="1">
    <location>
        <begin position="75"/>
        <end position="93"/>
    </location>
</feature>
<feature type="transmembrane region" description="Helical" evidence="1">
    <location>
        <begin position="142"/>
        <end position="160"/>
    </location>
</feature>
<dbReference type="GO" id="GO:0004175">
    <property type="term" value="F:endopeptidase activity"/>
    <property type="evidence" value="ECO:0007669"/>
    <property type="project" value="UniProtKB-ARBA"/>
</dbReference>
<keyword evidence="1" id="KW-0812">Transmembrane</keyword>
<evidence type="ECO:0000259" key="2">
    <source>
        <dbReference type="Pfam" id="PF02517"/>
    </source>
</evidence>
<gene>
    <name evidence="3" type="ORF">BBF96_08730</name>
</gene>
<dbReference type="Proteomes" id="UP000267250">
    <property type="component" value="Chromosome"/>
</dbReference>
<name>A0A3S9SYT2_9FIRM</name>
<evidence type="ECO:0000313" key="4">
    <source>
        <dbReference type="Proteomes" id="UP000267250"/>
    </source>
</evidence>
<keyword evidence="1" id="KW-1133">Transmembrane helix</keyword>
<proteinExistence type="predicted"/>
<feature type="domain" description="CAAX prenyl protease 2/Lysostaphin resistance protein A-like" evidence="2">
    <location>
        <begin position="173"/>
        <end position="276"/>
    </location>
</feature>
<dbReference type="KEGG" id="aft:BBF96_08730"/>
<protein>
    <recommendedName>
        <fullName evidence="2">CAAX prenyl protease 2/Lysostaphin resistance protein A-like domain-containing protein</fullName>
    </recommendedName>
</protein>